<dbReference type="PANTHER" id="PTHR43780">
    <property type="entry name" value="1-AMINOCYCLOPROPANE-1-CARBOXYLATE DEAMINASE-RELATED"/>
    <property type="match status" value="1"/>
</dbReference>
<keyword evidence="6" id="KW-1185">Reference proteome</keyword>
<evidence type="ECO:0000313" key="5">
    <source>
        <dbReference type="EMBL" id="GAA5526073.1"/>
    </source>
</evidence>
<dbReference type="RefSeq" id="WP_345552244.1">
    <property type="nucleotide sequence ID" value="NZ_BAABRT010000025.1"/>
</dbReference>
<evidence type="ECO:0000313" key="6">
    <source>
        <dbReference type="Proteomes" id="UP001408594"/>
    </source>
</evidence>
<reference evidence="5 6" key="1">
    <citation type="submission" date="2024-02" db="EMBL/GenBank/DDBJ databases">
        <title>Microbulbifer aestuariivivens NBRC 112533.</title>
        <authorList>
            <person name="Ichikawa N."/>
            <person name="Katano-Makiyama Y."/>
            <person name="Hidaka K."/>
        </authorList>
    </citation>
    <scope>NUCLEOTIDE SEQUENCE [LARGE SCALE GENOMIC DNA]</scope>
    <source>
        <strain evidence="5 6">NBRC 112533</strain>
    </source>
</reference>
<comment type="cofactor">
    <cofactor evidence="1">
        <name>pyridoxal 5'-phosphate</name>
        <dbReference type="ChEBI" id="CHEBI:597326"/>
    </cofactor>
</comment>
<dbReference type="SUPFAM" id="SSF53686">
    <property type="entry name" value="Tryptophan synthase beta subunit-like PLP-dependent enzymes"/>
    <property type="match status" value="1"/>
</dbReference>
<proteinExistence type="inferred from homology"/>
<keyword evidence="3" id="KW-0663">Pyridoxal phosphate</keyword>
<evidence type="ECO:0000256" key="1">
    <source>
        <dbReference type="ARBA" id="ARBA00001933"/>
    </source>
</evidence>
<evidence type="ECO:0000256" key="3">
    <source>
        <dbReference type="ARBA" id="ARBA00022898"/>
    </source>
</evidence>
<feature type="domain" description="Tryptophan synthase beta chain-like PALP" evidence="4">
    <location>
        <begin position="12"/>
        <end position="291"/>
    </location>
</feature>
<evidence type="ECO:0000256" key="2">
    <source>
        <dbReference type="ARBA" id="ARBA00008639"/>
    </source>
</evidence>
<protein>
    <submittedName>
        <fullName evidence="5">D-cysteine desulfhydrase</fullName>
    </submittedName>
</protein>
<dbReference type="EMBL" id="BAABRT010000025">
    <property type="protein sequence ID" value="GAA5526073.1"/>
    <property type="molecule type" value="Genomic_DNA"/>
</dbReference>
<evidence type="ECO:0000259" key="4">
    <source>
        <dbReference type="Pfam" id="PF00291"/>
    </source>
</evidence>
<comment type="similarity">
    <text evidence="2">Belongs to the ACC deaminase/D-cysteine desulfhydrase family.</text>
</comment>
<dbReference type="Proteomes" id="UP001408594">
    <property type="component" value="Unassembled WGS sequence"/>
</dbReference>
<organism evidence="5 6">
    <name type="scientific">Microbulbifer aestuariivivens</name>
    <dbReference type="NCBI Taxonomy" id="1908308"/>
    <lineage>
        <taxon>Bacteria</taxon>
        <taxon>Pseudomonadati</taxon>
        <taxon>Pseudomonadota</taxon>
        <taxon>Gammaproteobacteria</taxon>
        <taxon>Cellvibrionales</taxon>
        <taxon>Microbulbiferaceae</taxon>
        <taxon>Microbulbifer</taxon>
    </lineage>
</organism>
<gene>
    <name evidence="5" type="primary">dcyD</name>
    <name evidence="5" type="ORF">Maes01_02667</name>
</gene>
<name>A0ABP9WUX9_9GAMM</name>
<dbReference type="Pfam" id="PF00291">
    <property type="entry name" value="PALP"/>
    <property type="match status" value="1"/>
</dbReference>
<accession>A0ABP9WUX9</accession>
<comment type="caution">
    <text evidence="5">The sequence shown here is derived from an EMBL/GenBank/DDBJ whole genome shotgun (WGS) entry which is preliminary data.</text>
</comment>
<dbReference type="InterPro" id="IPR036052">
    <property type="entry name" value="TrpB-like_PALP_sf"/>
</dbReference>
<dbReference type="Gene3D" id="3.40.50.1100">
    <property type="match status" value="2"/>
</dbReference>
<dbReference type="PIRSF" id="PIRSF006278">
    <property type="entry name" value="ACCD_DCysDesulf"/>
    <property type="match status" value="1"/>
</dbReference>
<sequence length="314" mass="34447">MPELERAARAVPYQRLPDTLFPGVEAWIRRDDLLDPLISGNKAYKLLFNLVEARRQGAEKIITCGGAWSNHIHALAAAGRRFGFATVGIIRGERPAQLSAMLQDAERFGMELRFVSRDLYRRRGESEFIEQVGIEMNRTYFVPEGGANLAGARGAQFLGRIITETAPTPFDQVWLACGTGLTLSGVQAGLAVIPAVGVPVLKAGRSIYAQAGHWLRSLGVAVKHEPLCEGYECGGYARINPELSRFLHHFKQTSSIPLDPVYTAKLVFALYSESRIGKITIQSKVLLLHSGGLQGRRGLLPADNDIRDTLGQII</sequence>
<dbReference type="PANTHER" id="PTHR43780:SF2">
    <property type="entry name" value="1-AMINOCYCLOPROPANE-1-CARBOXYLATE DEAMINASE-RELATED"/>
    <property type="match status" value="1"/>
</dbReference>
<dbReference type="InterPro" id="IPR001926">
    <property type="entry name" value="TrpB-like_PALP"/>
</dbReference>
<dbReference type="InterPro" id="IPR027278">
    <property type="entry name" value="ACCD_DCysDesulf"/>
</dbReference>